<dbReference type="Proteomes" id="UP001145087">
    <property type="component" value="Unassembled WGS sequence"/>
</dbReference>
<comment type="caution">
    <text evidence="1">The sequence shown here is derived from an EMBL/GenBank/DDBJ whole genome shotgun (WGS) entry which is preliminary data.</text>
</comment>
<sequence>MAITTTQVVQEYGAYYIDAGQNKKRILQQLSQGREIVNFATPIKTDDTIFRLANATFQSLVQPFQKAFTQKGGVAIVPKEIRQYRFKIDDEFMPDELYATWLGFLTANNVNRKDWPFVKWLVENYYKNQIDQDMELNEYYNGVYAAPEAGTAGANGTSMVGVKKLLQDGVDAGTMNYVDIEALDPSTIFDQVELFTDSIAEVYQGIKMNVFMSRKWYKKYMQDKRAQGFYQKTSDAQIDSRIDFTPLDVVPLASMVGTDDIFCTPKQNFLHISPATLTKNNFKMEEAKRAVAVMGDWSEGLGFGIDQIVWTNKAATGSASA</sequence>
<organism evidence="1 2">
    <name type="scientific">Draconibacterium aestuarii</name>
    <dbReference type="NCBI Taxonomy" id="2998507"/>
    <lineage>
        <taxon>Bacteria</taxon>
        <taxon>Pseudomonadati</taxon>
        <taxon>Bacteroidota</taxon>
        <taxon>Bacteroidia</taxon>
        <taxon>Marinilabiliales</taxon>
        <taxon>Prolixibacteraceae</taxon>
        <taxon>Draconibacterium</taxon>
    </lineage>
</organism>
<reference evidence="1" key="1">
    <citation type="submission" date="2022-11" db="EMBL/GenBank/DDBJ databases">
        <title>Marilongibacter aestuarii gen. nov., sp. nov., isolated from tidal flat sediment.</title>
        <authorList>
            <person name="Jiayan W."/>
        </authorList>
    </citation>
    <scope>NUCLEOTIDE SEQUENCE</scope>
    <source>
        <strain evidence="1">Z1-6</strain>
    </source>
</reference>
<accession>A0A9X3J488</accession>
<dbReference type="EMBL" id="JAPOHD010000013">
    <property type="protein sequence ID" value="MCY1720179.1"/>
    <property type="molecule type" value="Genomic_DNA"/>
</dbReference>
<evidence type="ECO:0000313" key="1">
    <source>
        <dbReference type="EMBL" id="MCY1720179.1"/>
    </source>
</evidence>
<dbReference type="AlphaFoldDB" id="A0A9X3J488"/>
<keyword evidence="2" id="KW-1185">Reference proteome</keyword>
<proteinExistence type="predicted"/>
<protein>
    <submittedName>
        <fullName evidence="1">Uncharacterized protein</fullName>
    </submittedName>
</protein>
<gene>
    <name evidence="1" type="ORF">OU798_07485</name>
</gene>
<evidence type="ECO:0000313" key="2">
    <source>
        <dbReference type="Proteomes" id="UP001145087"/>
    </source>
</evidence>
<name>A0A9X3J488_9BACT</name>
<dbReference type="RefSeq" id="WP_343332513.1">
    <property type="nucleotide sequence ID" value="NZ_JAPOHD010000013.1"/>
</dbReference>